<gene>
    <name evidence="1" type="primary">clpX_1</name>
    <name evidence="1" type="ORF">CM83_1356</name>
</gene>
<proteinExistence type="predicted"/>
<keyword evidence="1" id="KW-0645">Protease</keyword>
<protein>
    <submittedName>
        <fullName evidence="1">ATP-dependent Clp protease ATP-binding subunit ClpX</fullName>
    </submittedName>
</protein>
<dbReference type="GO" id="GO:0008233">
    <property type="term" value="F:peptidase activity"/>
    <property type="evidence" value="ECO:0007669"/>
    <property type="project" value="UniProtKB-KW"/>
</dbReference>
<dbReference type="GO" id="GO:0005524">
    <property type="term" value="F:ATP binding"/>
    <property type="evidence" value="ECO:0007669"/>
    <property type="project" value="UniProtKB-KW"/>
</dbReference>
<sequence length="323" mass="36274">MPPVARDSCKTKTLSKHNSGGNIVYKISDLKKDVDSLKATYDCGSDPNKPRIERVLTNMKRKILKAEQIMKFGQHITGRTITAERTRILQGRVAAMKNLFKELMKDQLRMTKSDRRALCQMYHQLLSMEDDLTHFTEPVQEQSSSTTCRNAGEPHFISIKDCEAQTTKYEARSGTKMLSPCKSAPRNKPLVYTGIAIGFSSPKIELNDCLTYSSVGETWKTMFSFNTEQCSLQSSPDVRSFECESSSISVNDSLVSESYSTADEVFESRKNESTSDYSLHVECSTGSTEILDDSCQLGNGQPMSFNDYYEEAQDKAVENIQRG</sequence>
<reference evidence="1" key="2">
    <citation type="submission" date="2014-07" db="EMBL/GenBank/DDBJ databases">
        <authorList>
            <person name="Hull J."/>
        </authorList>
    </citation>
    <scope>NUCLEOTIDE SEQUENCE</scope>
</reference>
<dbReference type="AlphaFoldDB" id="A0A0A9W3I6"/>
<reference evidence="1" key="1">
    <citation type="journal article" date="2014" name="PLoS ONE">
        <title>Transcriptome-Based Identification of ABC Transporters in the Western Tarnished Plant Bug Lygus hesperus.</title>
        <authorList>
            <person name="Hull J.J."/>
            <person name="Chaney K."/>
            <person name="Geib S.M."/>
            <person name="Fabrick J.A."/>
            <person name="Brent C.S."/>
            <person name="Walsh D."/>
            <person name="Lavine L.C."/>
        </authorList>
    </citation>
    <scope>NUCLEOTIDE SEQUENCE</scope>
</reference>
<keyword evidence="1" id="KW-0378">Hydrolase</keyword>
<accession>A0A0A9W3I6</accession>
<keyword evidence="1" id="KW-0547">Nucleotide-binding</keyword>
<dbReference type="GO" id="GO:0006508">
    <property type="term" value="P:proteolysis"/>
    <property type="evidence" value="ECO:0007669"/>
    <property type="project" value="UniProtKB-KW"/>
</dbReference>
<evidence type="ECO:0000313" key="2">
    <source>
        <dbReference type="EMBL" id="JAG50200.1"/>
    </source>
</evidence>
<dbReference type="EMBL" id="GBRD01015626">
    <property type="protein sequence ID" value="JAG50200.1"/>
    <property type="molecule type" value="Transcribed_RNA"/>
</dbReference>
<keyword evidence="1" id="KW-0067">ATP-binding</keyword>
<organism evidence="1">
    <name type="scientific">Lygus hesperus</name>
    <name type="common">Western plant bug</name>
    <dbReference type="NCBI Taxonomy" id="30085"/>
    <lineage>
        <taxon>Eukaryota</taxon>
        <taxon>Metazoa</taxon>
        <taxon>Ecdysozoa</taxon>
        <taxon>Arthropoda</taxon>
        <taxon>Hexapoda</taxon>
        <taxon>Insecta</taxon>
        <taxon>Pterygota</taxon>
        <taxon>Neoptera</taxon>
        <taxon>Paraneoptera</taxon>
        <taxon>Hemiptera</taxon>
        <taxon>Heteroptera</taxon>
        <taxon>Panheteroptera</taxon>
        <taxon>Cimicomorpha</taxon>
        <taxon>Miridae</taxon>
        <taxon>Mirini</taxon>
        <taxon>Lygus</taxon>
    </lineage>
</organism>
<reference evidence="2" key="3">
    <citation type="submission" date="2014-09" db="EMBL/GenBank/DDBJ databases">
        <authorList>
            <person name="Magalhaes I.L.F."/>
            <person name="Oliveira U."/>
            <person name="Santos F.R."/>
            <person name="Vidigal T.H.D.A."/>
            <person name="Brescovit A.D."/>
            <person name="Santos A.J."/>
        </authorList>
    </citation>
    <scope>NUCLEOTIDE SEQUENCE</scope>
</reference>
<dbReference type="EMBL" id="GBHO01041628">
    <property type="protein sequence ID" value="JAG01976.1"/>
    <property type="molecule type" value="Transcribed_RNA"/>
</dbReference>
<name>A0A0A9W3I6_LYGHE</name>
<evidence type="ECO:0000313" key="1">
    <source>
        <dbReference type="EMBL" id="JAG01976.1"/>
    </source>
</evidence>